<keyword evidence="3" id="KW-1185">Reference proteome</keyword>
<dbReference type="PROSITE" id="PS50003">
    <property type="entry name" value="PH_DOMAIN"/>
    <property type="match status" value="1"/>
</dbReference>
<feature type="compositionally biased region" description="Low complexity" evidence="1">
    <location>
        <begin position="307"/>
        <end position="321"/>
    </location>
</feature>
<dbReference type="GO" id="GO:0005737">
    <property type="term" value="C:cytoplasm"/>
    <property type="evidence" value="ECO:0007669"/>
    <property type="project" value="TreeGrafter"/>
</dbReference>
<dbReference type="PANTHER" id="PTHR45960:SF2">
    <property type="entry name" value="PROTEIN DAUGHTER OF SEVENLESS"/>
    <property type="match status" value="1"/>
</dbReference>
<dbReference type="CTD" id="38321"/>
<dbReference type="PANTHER" id="PTHR45960">
    <property type="entry name" value="GRB2-ASSOCIATED-BINDING PROTEIN"/>
    <property type="match status" value="1"/>
</dbReference>
<sequence length="780" mass="83448">MEVVHEGWLTKSPPPKRLLKVRWHTRWFVLRSGDLPGQYLLEYYVDKTRKKLKGRIDLDQCEQVDAGIIFASQKDPSENNFMFDIRTPSRVYYLRCQTELEMNHWVDCLCQVCGLKAQVDDATASNPVVFPHPAQIAANPLPHVTQSTNISVENDHAFLSSSVGRAESNMYISGPYIPISECITGRKPSSNNRDNNNAPSDNGHGGNRRRSIPSEMAPPAPMGRSAHDTTSSTLVPSASSTSTLVLEANISTNGWKNFGDASTLPHQGGHSKHRGSQQSIENSRGLRGQNPFGRRTTRSCGSNSEDSSVVSPPGTGSSSSVCTDEDRSSATPLNNTVFFGGTENHGSTAFDCNLAAHAIRTMVKDPLKQEDAEAPPRPPKPAHLEVPQQNYMNIDSIKAPNSRKNSVADAGFSKMSNSTSLTSHDGNFISYSDAEPSPVSASSSVASINTQSAINNDVHDFPRSLPTEVVSAGSVIPKRYGHSSAVPSSVTSDSVFSYDIRNASSHTAGENDPRISPALYTNLSSINNGIGGSSKAPSCPPPTINRGLKPKISSSDGSSLSGCDTSPSMDTPCSSAPAIDRNLKPPPRTGMSAATDAQYGNNTPEFVLEPAPRSRPRTGGDKARQQGAVRAAPSPTLPSPHQPPADDEEPPPSAHSWRNSAVTEEQVFYPPNSVRSPPSEIQYLDLDLNSGGGLGSTAISTADLSNTKSFLPSFSSSKTQLGKKTGSSSSSAAIDVSRPSTSGTKAIESSKVEYQTVDFVKTDALLHVKEKVQTYKVKQS</sequence>
<accession>A0A8B7NBV8</accession>
<dbReference type="GO" id="GO:0035591">
    <property type="term" value="F:signaling adaptor activity"/>
    <property type="evidence" value="ECO:0007669"/>
    <property type="project" value="TreeGrafter"/>
</dbReference>
<dbReference type="RefSeq" id="XP_018011064.1">
    <property type="nucleotide sequence ID" value="XM_018155575.2"/>
</dbReference>
<protein>
    <submittedName>
        <fullName evidence="4">GRB2-associated-binding protein 2</fullName>
    </submittedName>
</protein>
<dbReference type="InterPro" id="IPR011993">
    <property type="entry name" value="PH-like_dom_sf"/>
</dbReference>
<dbReference type="AlphaFoldDB" id="A0A8B7NBV8"/>
<dbReference type="OrthoDB" id="67516at2759"/>
<evidence type="ECO:0000313" key="4">
    <source>
        <dbReference type="RefSeq" id="XP_018011064.1"/>
    </source>
</evidence>
<dbReference type="Gene3D" id="2.30.29.30">
    <property type="entry name" value="Pleckstrin-homology domain (PH domain)/Phosphotyrosine-binding domain (PTB)"/>
    <property type="match status" value="1"/>
</dbReference>
<feature type="region of interest" description="Disordered" evidence="1">
    <location>
        <begin position="183"/>
        <end position="240"/>
    </location>
</feature>
<feature type="compositionally biased region" description="Low complexity" evidence="1">
    <location>
        <begin position="188"/>
        <end position="202"/>
    </location>
</feature>
<evidence type="ECO:0000313" key="3">
    <source>
        <dbReference type="Proteomes" id="UP000694843"/>
    </source>
</evidence>
<feature type="region of interest" description="Disordered" evidence="1">
    <location>
        <begin position="531"/>
        <end position="679"/>
    </location>
</feature>
<organism evidence="3 4">
    <name type="scientific">Hyalella azteca</name>
    <name type="common">Amphipod</name>
    <dbReference type="NCBI Taxonomy" id="294128"/>
    <lineage>
        <taxon>Eukaryota</taxon>
        <taxon>Metazoa</taxon>
        <taxon>Ecdysozoa</taxon>
        <taxon>Arthropoda</taxon>
        <taxon>Crustacea</taxon>
        <taxon>Multicrustacea</taxon>
        <taxon>Malacostraca</taxon>
        <taxon>Eumalacostraca</taxon>
        <taxon>Peracarida</taxon>
        <taxon>Amphipoda</taxon>
        <taxon>Senticaudata</taxon>
        <taxon>Talitrida</taxon>
        <taxon>Talitroidea</taxon>
        <taxon>Hyalellidae</taxon>
        <taxon>Hyalella</taxon>
    </lineage>
</organism>
<feature type="compositionally biased region" description="Low complexity" evidence="1">
    <location>
        <begin position="553"/>
        <end position="566"/>
    </location>
</feature>
<dbReference type="Proteomes" id="UP000694843">
    <property type="component" value="Unplaced"/>
</dbReference>
<dbReference type="InterPro" id="IPR001849">
    <property type="entry name" value="PH_domain"/>
</dbReference>
<dbReference type="SUPFAM" id="SSF50729">
    <property type="entry name" value="PH domain-like"/>
    <property type="match status" value="1"/>
</dbReference>
<feature type="compositionally biased region" description="Low complexity" evidence="1">
    <location>
        <begin position="229"/>
        <end position="240"/>
    </location>
</feature>
<dbReference type="GeneID" id="108668375"/>
<feature type="domain" description="PH" evidence="2">
    <location>
        <begin position="2"/>
        <end position="114"/>
    </location>
</feature>
<evidence type="ECO:0000259" key="2">
    <source>
        <dbReference type="PROSITE" id="PS50003"/>
    </source>
</evidence>
<evidence type="ECO:0000256" key="1">
    <source>
        <dbReference type="SAM" id="MobiDB-lite"/>
    </source>
</evidence>
<gene>
    <name evidence="4" type="primary">LOC108668375</name>
</gene>
<dbReference type="KEGG" id="hazt:108668375"/>
<dbReference type="GO" id="GO:0007165">
    <property type="term" value="P:signal transduction"/>
    <property type="evidence" value="ECO:0007669"/>
    <property type="project" value="TreeGrafter"/>
</dbReference>
<proteinExistence type="predicted"/>
<name>A0A8B7NBV8_HYAAZ</name>
<feature type="region of interest" description="Disordered" evidence="1">
    <location>
        <begin position="258"/>
        <end position="329"/>
    </location>
</feature>
<feature type="region of interest" description="Disordered" evidence="1">
    <location>
        <begin position="712"/>
        <end position="744"/>
    </location>
</feature>
<dbReference type="InterPro" id="IPR046355">
    <property type="entry name" value="Gab1-4-like"/>
</dbReference>
<dbReference type="SMART" id="SM00233">
    <property type="entry name" value="PH"/>
    <property type="match status" value="1"/>
</dbReference>
<feature type="compositionally biased region" description="Low complexity" evidence="1">
    <location>
        <begin position="715"/>
        <end position="731"/>
    </location>
</feature>
<dbReference type="OMA" id="CQTELEM"/>
<reference evidence="4" key="1">
    <citation type="submission" date="2025-08" db="UniProtKB">
        <authorList>
            <consortium name="RefSeq"/>
        </authorList>
    </citation>
    <scope>IDENTIFICATION</scope>
    <source>
        <tissue evidence="4">Whole organism</tissue>
    </source>
</reference>
<dbReference type="Pfam" id="PF00169">
    <property type="entry name" value="PH"/>
    <property type="match status" value="1"/>
</dbReference>